<evidence type="ECO:0000256" key="1">
    <source>
        <dbReference type="SAM" id="MobiDB-lite"/>
    </source>
</evidence>
<reference evidence="2 4" key="1">
    <citation type="submission" date="2024-09" db="EMBL/GenBank/DDBJ databases">
        <authorList>
            <person name="Sun Q."/>
            <person name="Mori K."/>
        </authorList>
    </citation>
    <scope>NUCLEOTIDE SEQUENCE [LARGE SCALE GENOMIC DNA]</scope>
    <source>
        <strain evidence="2 4">CCM 7609</strain>
    </source>
</reference>
<organism evidence="2 4">
    <name type="scientific">Citricoccus parietis</name>
    <dbReference type="NCBI Taxonomy" id="592307"/>
    <lineage>
        <taxon>Bacteria</taxon>
        <taxon>Bacillati</taxon>
        <taxon>Actinomycetota</taxon>
        <taxon>Actinomycetes</taxon>
        <taxon>Micrococcales</taxon>
        <taxon>Micrococcaceae</taxon>
        <taxon>Citricoccus</taxon>
    </lineage>
</organism>
<feature type="region of interest" description="Disordered" evidence="1">
    <location>
        <begin position="1"/>
        <end position="20"/>
    </location>
</feature>
<dbReference type="EMBL" id="JBHMFI010000014">
    <property type="protein sequence ID" value="MFB9075111.1"/>
    <property type="molecule type" value="Genomic_DNA"/>
</dbReference>
<accession>A0ABV5G894</accession>
<dbReference type="Proteomes" id="UP001589575">
    <property type="component" value="Unassembled WGS sequence"/>
</dbReference>
<proteinExistence type="predicted"/>
<evidence type="ECO:0000313" key="4">
    <source>
        <dbReference type="Proteomes" id="UP001589575"/>
    </source>
</evidence>
<comment type="caution">
    <text evidence="2">The sequence shown here is derived from an EMBL/GenBank/DDBJ whole genome shotgun (WGS) entry which is preliminary data.</text>
</comment>
<sequence>MAPWSRHSSAKGRAASTSSTDTDTLVAYWMNAAVSGGRGLPGGAPCSRNSASSLSCSRLSPGLMRNRPWSLPGGRAILAC</sequence>
<name>A0ABV5G894_9MICC</name>
<keyword evidence="4" id="KW-1185">Reference proteome</keyword>
<protein>
    <submittedName>
        <fullName evidence="2">Uncharacterized protein</fullName>
    </submittedName>
</protein>
<evidence type="ECO:0000313" key="2">
    <source>
        <dbReference type="EMBL" id="MFB9075111.1"/>
    </source>
</evidence>
<evidence type="ECO:0000313" key="3">
    <source>
        <dbReference type="EMBL" id="MFB9075319.1"/>
    </source>
</evidence>
<gene>
    <name evidence="2" type="ORF">ACFFX0_29610</name>
    <name evidence="3" type="ORF">ACFFX0_30775</name>
</gene>
<dbReference type="EMBL" id="JBHMFI010000023">
    <property type="protein sequence ID" value="MFB9075319.1"/>
    <property type="molecule type" value="Genomic_DNA"/>
</dbReference>